<dbReference type="STRING" id="1193518.BN13_610019"/>
<evidence type="ECO:0000313" key="16">
    <source>
        <dbReference type="Proteomes" id="UP000035720"/>
    </source>
</evidence>
<evidence type="ECO:0000259" key="14">
    <source>
        <dbReference type="PROSITE" id="PS50885"/>
    </source>
</evidence>
<feature type="domain" description="HAMP" evidence="14">
    <location>
        <begin position="193"/>
        <end position="246"/>
    </location>
</feature>
<evidence type="ECO:0000256" key="5">
    <source>
        <dbReference type="ARBA" id="ARBA00022553"/>
    </source>
</evidence>
<evidence type="ECO:0000256" key="4">
    <source>
        <dbReference type="ARBA" id="ARBA00012438"/>
    </source>
</evidence>
<organism evidence="15 16">
    <name type="scientific">Nostocoides jenkinsii Ben 74</name>
    <dbReference type="NCBI Taxonomy" id="1193518"/>
    <lineage>
        <taxon>Bacteria</taxon>
        <taxon>Bacillati</taxon>
        <taxon>Actinomycetota</taxon>
        <taxon>Actinomycetes</taxon>
        <taxon>Micrococcales</taxon>
        <taxon>Intrasporangiaceae</taxon>
        <taxon>Nostocoides</taxon>
    </lineage>
</organism>
<dbReference type="PANTHER" id="PTHR45436:SF5">
    <property type="entry name" value="SENSOR HISTIDINE KINASE TRCS"/>
    <property type="match status" value="1"/>
</dbReference>
<keyword evidence="5" id="KW-0597">Phosphoprotein</keyword>
<dbReference type="AlphaFoldDB" id="A0A077MFW6"/>
<proteinExistence type="predicted"/>
<dbReference type="SUPFAM" id="SSF55874">
    <property type="entry name" value="ATPase domain of HSP90 chaperone/DNA topoisomerase II/histidine kinase"/>
    <property type="match status" value="1"/>
</dbReference>
<comment type="catalytic activity">
    <reaction evidence="1">
        <text>ATP + protein L-histidine = ADP + protein N-phospho-L-histidine.</text>
        <dbReference type="EC" id="2.7.13.3"/>
    </reaction>
</comment>
<dbReference type="InterPro" id="IPR005467">
    <property type="entry name" value="His_kinase_dom"/>
</dbReference>
<sequence length="486" mass="51953">MTSTPQPLVDKLRALPLRARLIAIMIVLMLLAISLTAAATAYLMNRDLMGRLDANLARSAAVVETSFANETVPRRVPLPTGYAVVIYNPDRLPEPLTYAASDIADLPDLAQLLPDDPRVVSGEPFNLPSRESDTGWRAVAGEIDTLGLGEVTFIVARPLTEVQHTVRHFATFAVLLGLGLTLACAALGWFAMRRAFRPLTQIEHTAAAIAAGDLSSRIPSRTMPEEVTSLATSLNTMLAHLEGSFTAREASEERMRQFVADASHELRTPLATVRGYAELYRQGAVPDVRVPGTMERIESEAARMSHLVDDLLLLARLDEERPLEKSPVDVTVIAAEEVTAARVRDPGRDISLHGFGGALGPVVVDGEEAGLHQVLGNLLTNAIRHTPAGTSIEVAVGRSERTAVIEVRDHGPGIDEAASARIFERFFRADPARSRASGGTGLGLAIVAAIVARHGGRVGLTQTPGGGATFVVHLSTADSQEDLSQP</sequence>
<dbReference type="SMART" id="SM00304">
    <property type="entry name" value="HAMP"/>
    <property type="match status" value="1"/>
</dbReference>
<dbReference type="SUPFAM" id="SSF158472">
    <property type="entry name" value="HAMP domain-like"/>
    <property type="match status" value="1"/>
</dbReference>
<evidence type="ECO:0000256" key="7">
    <source>
        <dbReference type="ARBA" id="ARBA00022692"/>
    </source>
</evidence>
<evidence type="ECO:0000259" key="13">
    <source>
        <dbReference type="PROSITE" id="PS50109"/>
    </source>
</evidence>
<dbReference type="EC" id="2.7.13.3" evidence="4"/>
<comment type="subcellular location">
    <subcellularLocation>
        <location evidence="3">Cell membrane</location>
    </subcellularLocation>
</comment>
<evidence type="ECO:0000256" key="10">
    <source>
        <dbReference type="ARBA" id="ARBA00023012"/>
    </source>
</evidence>
<evidence type="ECO:0000256" key="2">
    <source>
        <dbReference type="ARBA" id="ARBA00001968"/>
    </source>
</evidence>
<dbReference type="InterPro" id="IPR004358">
    <property type="entry name" value="Sig_transdc_His_kin-like_C"/>
</dbReference>
<dbReference type="Pfam" id="PF00512">
    <property type="entry name" value="HisKA"/>
    <property type="match status" value="1"/>
</dbReference>
<keyword evidence="16" id="KW-1185">Reference proteome</keyword>
<dbReference type="PANTHER" id="PTHR45436">
    <property type="entry name" value="SENSOR HISTIDINE KINASE YKOH"/>
    <property type="match status" value="1"/>
</dbReference>
<dbReference type="Gene3D" id="1.10.287.130">
    <property type="match status" value="1"/>
</dbReference>
<dbReference type="PROSITE" id="PS50885">
    <property type="entry name" value="HAMP"/>
    <property type="match status" value="1"/>
</dbReference>
<evidence type="ECO:0000256" key="1">
    <source>
        <dbReference type="ARBA" id="ARBA00000085"/>
    </source>
</evidence>
<gene>
    <name evidence="15" type="ORF">BN13_610019</name>
</gene>
<keyword evidence="7 12" id="KW-0812">Transmembrane</keyword>
<name>A0A077MFW6_9MICO</name>
<accession>A0A077MFW6</accession>
<dbReference type="InterPro" id="IPR003660">
    <property type="entry name" value="HAMP_dom"/>
</dbReference>
<evidence type="ECO:0000256" key="9">
    <source>
        <dbReference type="ARBA" id="ARBA00022989"/>
    </source>
</evidence>
<dbReference type="GO" id="GO:0005886">
    <property type="term" value="C:plasma membrane"/>
    <property type="evidence" value="ECO:0007669"/>
    <property type="project" value="UniProtKB-SubCell"/>
</dbReference>
<dbReference type="GO" id="GO:0005509">
    <property type="term" value="F:calcium ion binding"/>
    <property type="evidence" value="ECO:0007669"/>
    <property type="project" value="UniProtKB-ARBA"/>
</dbReference>
<dbReference type="Pfam" id="PF00672">
    <property type="entry name" value="HAMP"/>
    <property type="match status" value="1"/>
</dbReference>
<dbReference type="Pfam" id="PF02518">
    <property type="entry name" value="HATPase_c"/>
    <property type="match status" value="1"/>
</dbReference>
<feature type="transmembrane region" description="Helical" evidence="12">
    <location>
        <begin position="169"/>
        <end position="192"/>
    </location>
</feature>
<dbReference type="CDD" id="cd00075">
    <property type="entry name" value="HATPase"/>
    <property type="match status" value="1"/>
</dbReference>
<evidence type="ECO:0000313" key="15">
    <source>
        <dbReference type="EMBL" id="CCI54188.1"/>
    </source>
</evidence>
<dbReference type="FunFam" id="3.30.565.10:FF:000006">
    <property type="entry name" value="Sensor histidine kinase WalK"/>
    <property type="match status" value="1"/>
</dbReference>
<dbReference type="Gene3D" id="3.30.565.10">
    <property type="entry name" value="Histidine kinase-like ATPase, C-terminal domain"/>
    <property type="match status" value="1"/>
</dbReference>
<comment type="caution">
    <text evidence="15">The sequence shown here is derived from an EMBL/GenBank/DDBJ whole genome shotgun (WGS) entry which is preliminary data.</text>
</comment>
<dbReference type="InterPro" id="IPR036890">
    <property type="entry name" value="HATPase_C_sf"/>
</dbReference>
<protein>
    <recommendedName>
        <fullName evidence="4">histidine kinase</fullName>
        <ecNumber evidence="4">2.7.13.3</ecNumber>
    </recommendedName>
</protein>
<dbReference type="SUPFAM" id="SSF47384">
    <property type="entry name" value="Homodimeric domain of signal transducing histidine kinase"/>
    <property type="match status" value="1"/>
</dbReference>
<evidence type="ECO:0000256" key="8">
    <source>
        <dbReference type="ARBA" id="ARBA00022777"/>
    </source>
</evidence>
<dbReference type="EMBL" id="CAJC01000174">
    <property type="protein sequence ID" value="CCI54188.1"/>
    <property type="molecule type" value="Genomic_DNA"/>
</dbReference>
<dbReference type="CDD" id="cd06225">
    <property type="entry name" value="HAMP"/>
    <property type="match status" value="1"/>
</dbReference>
<dbReference type="CDD" id="cd00082">
    <property type="entry name" value="HisKA"/>
    <property type="match status" value="1"/>
</dbReference>
<keyword evidence="11 12" id="KW-0472">Membrane</keyword>
<dbReference type="Gene3D" id="6.10.340.10">
    <property type="match status" value="1"/>
</dbReference>
<feature type="domain" description="Histidine kinase" evidence="13">
    <location>
        <begin position="261"/>
        <end position="478"/>
    </location>
</feature>
<keyword evidence="6 15" id="KW-0808">Transferase</keyword>
<dbReference type="PROSITE" id="PS50109">
    <property type="entry name" value="HIS_KIN"/>
    <property type="match status" value="1"/>
</dbReference>
<evidence type="ECO:0000256" key="6">
    <source>
        <dbReference type="ARBA" id="ARBA00022679"/>
    </source>
</evidence>
<evidence type="ECO:0000256" key="11">
    <source>
        <dbReference type="ARBA" id="ARBA00023136"/>
    </source>
</evidence>
<comment type="cofactor">
    <cofactor evidence="2">
        <name>a divalent metal cation</name>
        <dbReference type="ChEBI" id="CHEBI:60240"/>
    </cofactor>
</comment>
<keyword evidence="9 12" id="KW-1133">Transmembrane helix</keyword>
<dbReference type="InterPro" id="IPR050428">
    <property type="entry name" value="TCS_sensor_his_kinase"/>
</dbReference>
<feature type="transmembrane region" description="Helical" evidence="12">
    <location>
        <begin position="21"/>
        <end position="44"/>
    </location>
</feature>
<evidence type="ECO:0000256" key="12">
    <source>
        <dbReference type="SAM" id="Phobius"/>
    </source>
</evidence>
<dbReference type="SMART" id="SM00388">
    <property type="entry name" value="HisKA"/>
    <property type="match status" value="1"/>
</dbReference>
<keyword evidence="10" id="KW-0902">Two-component regulatory system</keyword>
<dbReference type="PRINTS" id="PR00344">
    <property type="entry name" value="BCTRLSENSOR"/>
</dbReference>
<dbReference type="Proteomes" id="UP000035720">
    <property type="component" value="Unassembled WGS sequence"/>
</dbReference>
<dbReference type="SMART" id="SM00387">
    <property type="entry name" value="HATPase_c"/>
    <property type="match status" value="1"/>
</dbReference>
<dbReference type="InterPro" id="IPR036097">
    <property type="entry name" value="HisK_dim/P_sf"/>
</dbReference>
<keyword evidence="8 15" id="KW-0418">Kinase</keyword>
<dbReference type="InterPro" id="IPR003661">
    <property type="entry name" value="HisK_dim/P_dom"/>
</dbReference>
<dbReference type="InterPro" id="IPR003594">
    <property type="entry name" value="HATPase_dom"/>
</dbReference>
<dbReference type="FunFam" id="1.10.287.130:FF:000001">
    <property type="entry name" value="Two-component sensor histidine kinase"/>
    <property type="match status" value="1"/>
</dbReference>
<dbReference type="RefSeq" id="WP_048546624.1">
    <property type="nucleotide sequence ID" value="NZ_HF571038.1"/>
</dbReference>
<dbReference type="GO" id="GO:0000155">
    <property type="term" value="F:phosphorelay sensor kinase activity"/>
    <property type="evidence" value="ECO:0007669"/>
    <property type="project" value="InterPro"/>
</dbReference>
<evidence type="ECO:0000256" key="3">
    <source>
        <dbReference type="ARBA" id="ARBA00004236"/>
    </source>
</evidence>
<reference evidence="15 16" key="1">
    <citation type="journal article" date="2013" name="ISME J.">
        <title>A metabolic model for members of the genus Tetrasphaera involved in enhanced biological phosphorus removal.</title>
        <authorList>
            <person name="Kristiansen R."/>
            <person name="Nguyen H.T.T."/>
            <person name="Saunders A.M."/>
            <person name="Nielsen J.L."/>
            <person name="Wimmer R."/>
            <person name="Le V.Q."/>
            <person name="McIlroy S.J."/>
            <person name="Petrovski S."/>
            <person name="Seviour R.J."/>
            <person name="Calteau A."/>
            <person name="Nielsen K.L."/>
            <person name="Nielsen P.H."/>
        </authorList>
    </citation>
    <scope>NUCLEOTIDE SEQUENCE [LARGE SCALE GENOMIC DNA]</scope>
    <source>
        <strain evidence="15 16">Ben 74</strain>
    </source>
</reference>